<name>A0AAV1LP91_9NEOP</name>
<dbReference type="InterPro" id="IPR036397">
    <property type="entry name" value="RNaseH_sf"/>
</dbReference>
<evidence type="ECO:0000313" key="3">
    <source>
        <dbReference type="Proteomes" id="UP001314205"/>
    </source>
</evidence>
<gene>
    <name evidence="2" type="ORF">PARMNEM_LOCUS15355</name>
</gene>
<dbReference type="Pfam" id="PF00075">
    <property type="entry name" value="RNase_H"/>
    <property type="match status" value="1"/>
</dbReference>
<feature type="domain" description="RNase H type-1" evidence="1">
    <location>
        <begin position="18"/>
        <end position="67"/>
    </location>
</feature>
<sequence>MHKNETDMSMSALLEIANRSSTHPIINNIHQSIKILRNTETIELYWIKAHHGLLGNESADTEAKKAAALHKTPDYDNFPISYDKRLRKQDTEQAHESEYPSSTTGAHLKQWLPKLEHIKDLREKANITFELTQILTGHGYHKSYLYRFKITENDMCPCDNTCVQIIEHILKFCPQFGKQRCDHEMFCGNSRLEPYNILDLMKNKSALTSFLRLITYTYTYINTHACHPEG</sequence>
<accession>A0AAV1LP91</accession>
<proteinExistence type="predicted"/>
<dbReference type="InterPro" id="IPR012337">
    <property type="entry name" value="RNaseH-like_sf"/>
</dbReference>
<keyword evidence="3" id="KW-1185">Reference proteome</keyword>
<dbReference type="EMBL" id="CAVLGL010000093">
    <property type="protein sequence ID" value="CAK1595942.1"/>
    <property type="molecule type" value="Genomic_DNA"/>
</dbReference>
<dbReference type="SUPFAM" id="SSF53098">
    <property type="entry name" value="Ribonuclease H-like"/>
    <property type="match status" value="1"/>
</dbReference>
<dbReference type="InterPro" id="IPR002156">
    <property type="entry name" value="RNaseH_domain"/>
</dbReference>
<evidence type="ECO:0000259" key="1">
    <source>
        <dbReference type="Pfam" id="PF00075"/>
    </source>
</evidence>
<dbReference type="Gene3D" id="3.30.420.10">
    <property type="entry name" value="Ribonuclease H-like superfamily/Ribonuclease H"/>
    <property type="match status" value="1"/>
</dbReference>
<reference evidence="2 3" key="1">
    <citation type="submission" date="2023-11" db="EMBL/GenBank/DDBJ databases">
        <authorList>
            <person name="Hedman E."/>
            <person name="Englund M."/>
            <person name="Stromberg M."/>
            <person name="Nyberg Akerstrom W."/>
            <person name="Nylinder S."/>
            <person name="Jareborg N."/>
            <person name="Kallberg Y."/>
            <person name="Kronander E."/>
        </authorList>
    </citation>
    <scope>NUCLEOTIDE SEQUENCE [LARGE SCALE GENOMIC DNA]</scope>
</reference>
<dbReference type="GO" id="GO:0004523">
    <property type="term" value="F:RNA-DNA hybrid ribonuclease activity"/>
    <property type="evidence" value="ECO:0007669"/>
    <property type="project" value="InterPro"/>
</dbReference>
<dbReference type="AlphaFoldDB" id="A0AAV1LP91"/>
<dbReference type="Proteomes" id="UP001314205">
    <property type="component" value="Unassembled WGS sequence"/>
</dbReference>
<dbReference type="GO" id="GO:0003676">
    <property type="term" value="F:nucleic acid binding"/>
    <property type="evidence" value="ECO:0007669"/>
    <property type="project" value="InterPro"/>
</dbReference>
<comment type="caution">
    <text evidence="2">The sequence shown here is derived from an EMBL/GenBank/DDBJ whole genome shotgun (WGS) entry which is preliminary data.</text>
</comment>
<protein>
    <recommendedName>
        <fullName evidence="1">RNase H type-1 domain-containing protein</fullName>
    </recommendedName>
</protein>
<organism evidence="2 3">
    <name type="scientific">Parnassius mnemosyne</name>
    <name type="common">clouded apollo</name>
    <dbReference type="NCBI Taxonomy" id="213953"/>
    <lineage>
        <taxon>Eukaryota</taxon>
        <taxon>Metazoa</taxon>
        <taxon>Ecdysozoa</taxon>
        <taxon>Arthropoda</taxon>
        <taxon>Hexapoda</taxon>
        <taxon>Insecta</taxon>
        <taxon>Pterygota</taxon>
        <taxon>Neoptera</taxon>
        <taxon>Endopterygota</taxon>
        <taxon>Lepidoptera</taxon>
        <taxon>Glossata</taxon>
        <taxon>Ditrysia</taxon>
        <taxon>Papilionoidea</taxon>
        <taxon>Papilionidae</taxon>
        <taxon>Parnassiinae</taxon>
        <taxon>Parnassini</taxon>
        <taxon>Parnassius</taxon>
        <taxon>Driopa</taxon>
    </lineage>
</organism>
<evidence type="ECO:0000313" key="2">
    <source>
        <dbReference type="EMBL" id="CAK1595942.1"/>
    </source>
</evidence>